<organism evidence="4 5">
    <name type="scientific">Candidatus Stercoripulliclostridium pullicola</name>
    <dbReference type="NCBI Taxonomy" id="2840953"/>
    <lineage>
        <taxon>Bacteria</taxon>
        <taxon>Bacillati</taxon>
        <taxon>Bacillota</taxon>
        <taxon>Clostridia</taxon>
        <taxon>Eubacteriales</taxon>
        <taxon>Candidatus Stercoripulliclostridium</taxon>
    </lineage>
</organism>
<reference evidence="4" key="2">
    <citation type="journal article" date="2021" name="PeerJ">
        <title>Extensive microbial diversity within the chicken gut microbiome revealed by metagenomics and culture.</title>
        <authorList>
            <person name="Gilroy R."/>
            <person name="Ravi A."/>
            <person name="Getino M."/>
            <person name="Pursley I."/>
            <person name="Horton D.L."/>
            <person name="Alikhan N.F."/>
            <person name="Baker D."/>
            <person name="Gharbi K."/>
            <person name="Hall N."/>
            <person name="Watson M."/>
            <person name="Adriaenssens E.M."/>
            <person name="Foster-Nyarko E."/>
            <person name="Jarju S."/>
            <person name="Secka A."/>
            <person name="Antonio M."/>
            <person name="Oren A."/>
            <person name="Chaudhuri R.R."/>
            <person name="La Ragione R."/>
            <person name="Hildebrand F."/>
            <person name="Pallen M.J."/>
        </authorList>
    </citation>
    <scope>NUCLEOTIDE SEQUENCE</scope>
    <source>
        <strain evidence="4">517</strain>
    </source>
</reference>
<dbReference type="InterPro" id="IPR041071">
    <property type="entry name" value="DAHP_snth_FXD"/>
</dbReference>
<dbReference type="NCBIfam" id="TIGR01361">
    <property type="entry name" value="DAHP_synth_Bsub"/>
    <property type="match status" value="1"/>
</dbReference>
<dbReference type="PANTHER" id="PTHR43018">
    <property type="entry name" value="PHOSPHO-2-DEHYDRO-3-DEOXYHEPTONATE ALDOLASE"/>
    <property type="match status" value="1"/>
</dbReference>
<name>A0A940DI45_9FIRM</name>
<gene>
    <name evidence="4" type="primary">aroF</name>
    <name evidence="4" type="ORF">IAB16_06140</name>
</gene>
<feature type="domain" description="DAHP synthase ferredoxin-like" evidence="3">
    <location>
        <begin position="1"/>
        <end position="67"/>
    </location>
</feature>
<dbReference type="InterPro" id="IPR013785">
    <property type="entry name" value="Aldolase_TIM"/>
</dbReference>
<dbReference type="NCBIfam" id="NF009239">
    <property type="entry name" value="PRK12595.1"/>
    <property type="match status" value="1"/>
</dbReference>
<dbReference type="PANTHER" id="PTHR43018:SF2">
    <property type="entry name" value="PHOSPHO-2-DEHYDRO-3-DEOXYHEPTONATE ALDOLASE"/>
    <property type="match status" value="1"/>
</dbReference>
<dbReference type="InterPro" id="IPR006218">
    <property type="entry name" value="DAHP1/KDSA"/>
</dbReference>
<dbReference type="InterPro" id="IPR052899">
    <property type="entry name" value="Class-I_DAHP_synthase"/>
</dbReference>
<evidence type="ECO:0000313" key="4">
    <source>
        <dbReference type="EMBL" id="MBO8424582.1"/>
    </source>
</evidence>
<reference evidence="4" key="1">
    <citation type="submission" date="2020-10" db="EMBL/GenBank/DDBJ databases">
        <authorList>
            <person name="Gilroy R."/>
        </authorList>
    </citation>
    <scope>NUCLEOTIDE SEQUENCE</scope>
    <source>
        <strain evidence="4">517</strain>
    </source>
</reference>
<dbReference type="EC" id="2.5.1.54" evidence="4"/>
<dbReference type="Pfam" id="PF00793">
    <property type="entry name" value="DAHP_synth_1"/>
    <property type="match status" value="1"/>
</dbReference>
<evidence type="ECO:0000259" key="2">
    <source>
        <dbReference type="Pfam" id="PF00793"/>
    </source>
</evidence>
<comment type="caution">
    <text evidence="4">The sequence shown here is derived from an EMBL/GenBank/DDBJ whole genome shotgun (WGS) entry which is preliminary data.</text>
</comment>
<dbReference type="Gene3D" id="3.20.20.70">
    <property type="entry name" value="Aldolase class I"/>
    <property type="match status" value="1"/>
</dbReference>
<dbReference type="Gene3D" id="3.30.70.1140">
    <property type="entry name" value="Phospho-2-dehydro-3-deoxyheptonate aldolase, domain 1"/>
    <property type="match status" value="1"/>
</dbReference>
<dbReference type="GO" id="GO:0009073">
    <property type="term" value="P:aromatic amino acid family biosynthetic process"/>
    <property type="evidence" value="ECO:0007669"/>
    <property type="project" value="InterPro"/>
</dbReference>
<keyword evidence="1 4" id="KW-0808">Transferase</keyword>
<sequence length="338" mass="37122">MIVTIKRNSNPVQIERLTRWIKNLGLECHMSEGEKSTVIGLVGDTSKVDIDLLRSLEIVEAVTRIQEPYKNANRKFHPDDTIVDVKGVKFGGSHFQIIAGPCSIETEKQVIGIAEAVKAAGASVLRGGAFKPRTSPYAFQGLGLKGLEILLKASRETGLPVVTEIMSEKYIDAFADVDIIQIGARNMQNFDLLKAVGKLRKPVLLKRGLANTIEEWLMSAEYIMSEGNNEIILCERGIRTFEPYTRNTLDLSAIPLLKEKTHLPIIVDPSHASGLSRLVKPLSLASVGVGADGLMIEVHNDPQHALCDGAQSLRPEQFADVVKAIDVMLPLVNKERDK</sequence>
<accession>A0A940DI45</accession>
<dbReference type="GO" id="GO:0003849">
    <property type="term" value="F:3-deoxy-7-phosphoheptulonate synthase activity"/>
    <property type="evidence" value="ECO:0007669"/>
    <property type="project" value="UniProtKB-EC"/>
</dbReference>
<dbReference type="InterPro" id="IPR006268">
    <property type="entry name" value="DAHP_syn_2"/>
</dbReference>
<dbReference type="Proteomes" id="UP000727857">
    <property type="component" value="Unassembled WGS sequence"/>
</dbReference>
<feature type="domain" description="DAHP synthetase I/KDSA" evidence="2">
    <location>
        <begin position="87"/>
        <end position="323"/>
    </location>
</feature>
<evidence type="ECO:0000256" key="1">
    <source>
        <dbReference type="ARBA" id="ARBA00022679"/>
    </source>
</evidence>
<dbReference type="Pfam" id="PF18152">
    <property type="entry name" value="DAHP_snth_FXD"/>
    <property type="match status" value="1"/>
</dbReference>
<dbReference type="EMBL" id="JADINF010000156">
    <property type="protein sequence ID" value="MBO8424582.1"/>
    <property type="molecule type" value="Genomic_DNA"/>
</dbReference>
<evidence type="ECO:0000313" key="5">
    <source>
        <dbReference type="Proteomes" id="UP000727857"/>
    </source>
</evidence>
<dbReference type="GO" id="GO:0016832">
    <property type="term" value="F:aldehyde-lyase activity"/>
    <property type="evidence" value="ECO:0007669"/>
    <property type="project" value="InterPro"/>
</dbReference>
<dbReference type="SUPFAM" id="SSF51569">
    <property type="entry name" value="Aldolase"/>
    <property type="match status" value="1"/>
</dbReference>
<evidence type="ECO:0000259" key="3">
    <source>
        <dbReference type="Pfam" id="PF18152"/>
    </source>
</evidence>
<protein>
    <submittedName>
        <fullName evidence="4">3-deoxy-7-phosphoheptulonate synthase</fullName>
        <ecNumber evidence="4">2.5.1.54</ecNumber>
    </submittedName>
</protein>
<dbReference type="AlphaFoldDB" id="A0A940DI45"/>
<proteinExistence type="predicted"/>
<dbReference type="NCBIfam" id="NF006421">
    <property type="entry name" value="PRK08673.1"/>
    <property type="match status" value="1"/>
</dbReference>